<dbReference type="RefSeq" id="WP_315722724.1">
    <property type="nucleotide sequence ID" value="NZ_JAVUPU010000001.1"/>
</dbReference>
<comment type="caution">
    <text evidence="10">The sequence shown here is derived from an EMBL/GenBank/DDBJ whole genome shotgun (WGS) entry which is preliminary data.</text>
</comment>
<dbReference type="PANTHER" id="PTHR21666">
    <property type="entry name" value="PEPTIDASE-RELATED"/>
    <property type="match status" value="1"/>
</dbReference>
<feature type="chain" id="PRO_5046157924" evidence="8">
    <location>
        <begin position="31"/>
        <end position="209"/>
    </location>
</feature>
<keyword evidence="6" id="KW-0482">Metalloprotease</keyword>
<dbReference type="Pfam" id="PF01551">
    <property type="entry name" value="Peptidase_M23"/>
    <property type="match status" value="1"/>
</dbReference>
<proteinExistence type="predicted"/>
<keyword evidence="2" id="KW-0645">Protease</keyword>
<keyword evidence="3" id="KW-0479">Metal-binding</keyword>
<keyword evidence="5" id="KW-0862">Zinc</keyword>
<evidence type="ECO:0000313" key="11">
    <source>
        <dbReference type="Proteomes" id="UP001259572"/>
    </source>
</evidence>
<evidence type="ECO:0000256" key="1">
    <source>
        <dbReference type="ARBA" id="ARBA00001947"/>
    </source>
</evidence>
<dbReference type="GO" id="GO:0016787">
    <property type="term" value="F:hydrolase activity"/>
    <property type="evidence" value="ECO:0007669"/>
    <property type="project" value="UniProtKB-KW"/>
</dbReference>
<evidence type="ECO:0000256" key="8">
    <source>
        <dbReference type="SAM" id="SignalP"/>
    </source>
</evidence>
<keyword evidence="4 10" id="KW-0378">Hydrolase</keyword>
<dbReference type="Proteomes" id="UP001259572">
    <property type="component" value="Unassembled WGS sequence"/>
</dbReference>
<accession>A0ABU3Q234</accession>
<organism evidence="10 11">
    <name type="scientific">Sphingosinicella rhizophila</name>
    <dbReference type="NCBI Taxonomy" id="3050082"/>
    <lineage>
        <taxon>Bacteria</taxon>
        <taxon>Pseudomonadati</taxon>
        <taxon>Pseudomonadota</taxon>
        <taxon>Alphaproteobacteria</taxon>
        <taxon>Sphingomonadales</taxon>
        <taxon>Sphingosinicellaceae</taxon>
        <taxon>Sphingosinicella</taxon>
    </lineage>
</organism>
<dbReference type="EC" id="3.4.-.-" evidence="10"/>
<evidence type="ECO:0000313" key="10">
    <source>
        <dbReference type="EMBL" id="MDT9597470.1"/>
    </source>
</evidence>
<evidence type="ECO:0000256" key="6">
    <source>
        <dbReference type="ARBA" id="ARBA00023049"/>
    </source>
</evidence>
<comment type="cofactor">
    <cofactor evidence="1">
        <name>Zn(2+)</name>
        <dbReference type="ChEBI" id="CHEBI:29105"/>
    </cofactor>
</comment>
<dbReference type="PANTHER" id="PTHR21666:SF288">
    <property type="entry name" value="CELL DIVISION PROTEIN YTFB"/>
    <property type="match status" value="1"/>
</dbReference>
<reference evidence="10 11" key="1">
    <citation type="submission" date="2023-05" db="EMBL/GenBank/DDBJ databases">
        <authorList>
            <person name="Guo Y."/>
        </authorList>
    </citation>
    <scope>NUCLEOTIDE SEQUENCE [LARGE SCALE GENOMIC DNA]</scope>
    <source>
        <strain evidence="10 11">GR2756</strain>
    </source>
</reference>
<evidence type="ECO:0000256" key="5">
    <source>
        <dbReference type="ARBA" id="ARBA00022833"/>
    </source>
</evidence>
<name>A0ABU3Q234_9SPHN</name>
<protein>
    <submittedName>
        <fullName evidence="10">M23 family metallopeptidase</fullName>
        <ecNumber evidence="10">3.4.-.-</ecNumber>
    </submittedName>
</protein>
<feature type="signal peptide" evidence="8">
    <location>
        <begin position="1"/>
        <end position="30"/>
    </location>
</feature>
<evidence type="ECO:0000256" key="3">
    <source>
        <dbReference type="ARBA" id="ARBA00022723"/>
    </source>
</evidence>
<evidence type="ECO:0000256" key="4">
    <source>
        <dbReference type="ARBA" id="ARBA00022801"/>
    </source>
</evidence>
<keyword evidence="8" id="KW-0732">Signal</keyword>
<evidence type="ECO:0000256" key="2">
    <source>
        <dbReference type="ARBA" id="ARBA00022670"/>
    </source>
</evidence>
<dbReference type="InterPro" id="IPR011055">
    <property type="entry name" value="Dup_hybrid_motif"/>
</dbReference>
<dbReference type="EMBL" id="JAVUPU010000001">
    <property type="protein sequence ID" value="MDT9597470.1"/>
    <property type="molecule type" value="Genomic_DNA"/>
</dbReference>
<evidence type="ECO:0000256" key="7">
    <source>
        <dbReference type="SAM" id="MobiDB-lite"/>
    </source>
</evidence>
<feature type="region of interest" description="Disordered" evidence="7">
    <location>
        <begin position="190"/>
        <end position="209"/>
    </location>
</feature>
<evidence type="ECO:0000259" key="9">
    <source>
        <dbReference type="Pfam" id="PF01551"/>
    </source>
</evidence>
<keyword evidence="11" id="KW-1185">Reference proteome</keyword>
<dbReference type="Gene3D" id="2.70.70.10">
    <property type="entry name" value="Glucose Permease (Domain IIA)"/>
    <property type="match status" value="1"/>
</dbReference>
<dbReference type="InterPro" id="IPR050570">
    <property type="entry name" value="Cell_wall_metabolism_enzyme"/>
</dbReference>
<dbReference type="SUPFAM" id="SSF51261">
    <property type="entry name" value="Duplicated hybrid motif"/>
    <property type="match status" value="1"/>
</dbReference>
<feature type="domain" description="M23ase beta-sheet core" evidence="9">
    <location>
        <begin position="90"/>
        <end position="198"/>
    </location>
</feature>
<dbReference type="InterPro" id="IPR016047">
    <property type="entry name" value="M23ase_b-sheet_dom"/>
</dbReference>
<sequence length="209" mass="21937">MSKFKLIATNAMTAVAVATLTSMFWMALYATDGDGKVEPAGDSVVVGKPRVEVAEGLVVGPAGLAIPVAGIAPEKLVDTFTQARAGGARVHDAIDIMAPRGTPVIAAAPGRVERLFFSEGGGGITAYVRSPDGRWTYYYAHLNAYAPGLHEGQALRRGDRIGTVGSTGNASPDGPHLHFAILRRAPGEKWHEGSPVNPYPLLAGNRPVR</sequence>
<dbReference type="CDD" id="cd12797">
    <property type="entry name" value="M23_peptidase"/>
    <property type="match status" value="1"/>
</dbReference>
<gene>
    <name evidence="10" type="ORF">RQX22_00710</name>
</gene>